<dbReference type="Proteomes" id="UP000794436">
    <property type="component" value="Unassembled WGS sequence"/>
</dbReference>
<proteinExistence type="predicted"/>
<sequence>MMPTVFKTGSQWAKQAAMFSISVPTFQRMLTRFIRLVDPILYDTYITDTAKQWTMGETYMMKQGFVKIPSARYATGVSFQQTNKPTRGAHAFWSPFYKLHGVKTEVSVLPMGLAIHCGASQPAGDSNATVVRHSLAFHRSQLRKFTDDLSMEVPDDGPLREEYPDQWAILLDKGYESLATELRAICPIKRAIMGDNLTPEEEQFNEDIVSERQVLDKFLGRLSSLWVIGADHFKWDRHLHSTIFRLCVSLTNAHILANPLEDQDREERRIQERCLRGQGEMMVRRRREAQARYQAKMRDSLNEIEDIEDEDNEMDEQEEQVHEL</sequence>
<dbReference type="Pfam" id="PF13359">
    <property type="entry name" value="DDE_Tnp_4"/>
    <property type="match status" value="1"/>
</dbReference>
<gene>
    <name evidence="5" type="ORF">Poli38472_010865</name>
</gene>
<dbReference type="OrthoDB" id="107579at2759"/>
<accession>A0A8K1FJH2</accession>
<protein>
    <recommendedName>
        <fullName evidence="4">DDE Tnp4 domain-containing protein</fullName>
    </recommendedName>
</protein>
<evidence type="ECO:0000256" key="1">
    <source>
        <dbReference type="ARBA" id="ARBA00001968"/>
    </source>
</evidence>
<dbReference type="GO" id="GO:0046872">
    <property type="term" value="F:metal ion binding"/>
    <property type="evidence" value="ECO:0007669"/>
    <property type="project" value="UniProtKB-KW"/>
</dbReference>
<name>A0A8K1FJH2_PYTOL</name>
<dbReference type="InterPro" id="IPR027806">
    <property type="entry name" value="HARBI1_dom"/>
</dbReference>
<evidence type="ECO:0000259" key="4">
    <source>
        <dbReference type="Pfam" id="PF13359"/>
    </source>
</evidence>
<keyword evidence="2" id="KW-0479">Metal-binding</keyword>
<evidence type="ECO:0000313" key="5">
    <source>
        <dbReference type="EMBL" id="TMW61802.1"/>
    </source>
</evidence>
<feature type="region of interest" description="Disordered" evidence="3">
    <location>
        <begin position="300"/>
        <end position="324"/>
    </location>
</feature>
<comment type="caution">
    <text evidence="5">The sequence shown here is derived from an EMBL/GenBank/DDBJ whole genome shotgun (WGS) entry which is preliminary data.</text>
</comment>
<keyword evidence="6" id="KW-1185">Reference proteome</keyword>
<dbReference type="AlphaFoldDB" id="A0A8K1FJH2"/>
<comment type="cofactor">
    <cofactor evidence="1">
        <name>a divalent metal cation</name>
        <dbReference type="ChEBI" id="CHEBI:60240"/>
    </cofactor>
</comment>
<feature type="compositionally biased region" description="Acidic residues" evidence="3">
    <location>
        <begin position="302"/>
        <end position="318"/>
    </location>
</feature>
<evidence type="ECO:0000313" key="6">
    <source>
        <dbReference type="Proteomes" id="UP000794436"/>
    </source>
</evidence>
<dbReference type="EMBL" id="SPLM01000075">
    <property type="protein sequence ID" value="TMW61802.1"/>
    <property type="molecule type" value="Genomic_DNA"/>
</dbReference>
<feature type="domain" description="DDE Tnp4" evidence="4">
    <location>
        <begin position="82"/>
        <end position="252"/>
    </location>
</feature>
<organism evidence="5 6">
    <name type="scientific">Pythium oligandrum</name>
    <name type="common">Mycoparasitic fungus</name>
    <dbReference type="NCBI Taxonomy" id="41045"/>
    <lineage>
        <taxon>Eukaryota</taxon>
        <taxon>Sar</taxon>
        <taxon>Stramenopiles</taxon>
        <taxon>Oomycota</taxon>
        <taxon>Peronosporomycetes</taxon>
        <taxon>Pythiales</taxon>
        <taxon>Pythiaceae</taxon>
        <taxon>Pythium</taxon>
    </lineage>
</organism>
<evidence type="ECO:0000256" key="3">
    <source>
        <dbReference type="SAM" id="MobiDB-lite"/>
    </source>
</evidence>
<evidence type="ECO:0000256" key="2">
    <source>
        <dbReference type="ARBA" id="ARBA00022723"/>
    </source>
</evidence>
<reference evidence="5" key="1">
    <citation type="submission" date="2019-03" db="EMBL/GenBank/DDBJ databases">
        <title>Long read genome sequence of the mycoparasitic Pythium oligandrum ATCC 38472 isolated from sugarbeet rhizosphere.</title>
        <authorList>
            <person name="Gaulin E."/>
        </authorList>
    </citation>
    <scope>NUCLEOTIDE SEQUENCE</scope>
    <source>
        <strain evidence="5">ATCC 38472_TT</strain>
    </source>
</reference>